<dbReference type="GeneID" id="25371800"/>
<dbReference type="RefSeq" id="XP_013348627.1">
    <property type="nucleotide sequence ID" value="XM_013493173.1"/>
</dbReference>
<reference evidence="1 2" key="1">
    <citation type="journal article" date="2014" name="BMC Genomics">
        <title>Genome sequencing of four Aureobasidium pullulans varieties: biotechnological potential, stress tolerance, and description of new species.</title>
        <authorList>
            <person name="Gostin Ar C."/>
            <person name="Ohm R.A."/>
            <person name="Kogej T."/>
            <person name="Sonjak S."/>
            <person name="Turk M."/>
            <person name="Zajc J."/>
            <person name="Zalar P."/>
            <person name="Grube M."/>
            <person name="Sun H."/>
            <person name="Han J."/>
            <person name="Sharma A."/>
            <person name="Chiniquy J."/>
            <person name="Ngan C.Y."/>
            <person name="Lipzen A."/>
            <person name="Barry K."/>
            <person name="Grigoriev I.V."/>
            <person name="Gunde-Cimerman N."/>
        </authorList>
    </citation>
    <scope>NUCLEOTIDE SEQUENCE [LARGE SCALE GENOMIC DNA]</scope>
    <source>
        <strain evidence="1 2">EXF-2481</strain>
    </source>
</reference>
<protein>
    <submittedName>
        <fullName evidence="1">Uncharacterized protein</fullName>
    </submittedName>
</protein>
<evidence type="ECO:0000313" key="2">
    <source>
        <dbReference type="Proteomes" id="UP000030641"/>
    </source>
</evidence>
<keyword evidence="2" id="KW-1185">Reference proteome</keyword>
<sequence>MRRYRIWPEQHRLLASLDNKPSVIHNSSPTMLDSWYTTTKIGQSIMAGVQECTSYGRINIGSTIYSPTSSAAELRASCSTGFSSSLDKLFKIYGRNWDDTLGNGDILRDASVRRNGNDVSDCEFTSPPNDGTTWDFLASGQMSGISSCYGQAAIDAEGCRVGGSKTMPSSI</sequence>
<dbReference type="HOGENOM" id="CLU_1562576_0_0_1"/>
<dbReference type="AlphaFoldDB" id="A0A074YR44"/>
<organism evidence="1 2">
    <name type="scientific">Aureobasidium subglaciale (strain EXF-2481)</name>
    <name type="common">Aureobasidium pullulans var. subglaciale</name>
    <dbReference type="NCBI Taxonomy" id="1043005"/>
    <lineage>
        <taxon>Eukaryota</taxon>
        <taxon>Fungi</taxon>
        <taxon>Dikarya</taxon>
        <taxon>Ascomycota</taxon>
        <taxon>Pezizomycotina</taxon>
        <taxon>Dothideomycetes</taxon>
        <taxon>Dothideomycetidae</taxon>
        <taxon>Dothideales</taxon>
        <taxon>Saccotheciaceae</taxon>
        <taxon>Aureobasidium</taxon>
    </lineage>
</organism>
<gene>
    <name evidence="1" type="ORF">AUEXF2481DRAFT_84258</name>
</gene>
<dbReference type="InParanoid" id="A0A074YR44"/>
<dbReference type="EMBL" id="KL584749">
    <property type="protein sequence ID" value="KER00136.1"/>
    <property type="molecule type" value="Genomic_DNA"/>
</dbReference>
<accession>A0A074YR44</accession>
<name>A0A074YR44_AURSE</name>
<dbReference type="Proteomes" id="UP000030641">
    <property type="component" value="Unassembled WGS sequence"/>
</dbReference>
<evidence type="ECO:0000313" key="1">
    <source>
        <dbReference type="EMBL" id="KER00136.1"/>
    </source>
</evidence>
<proteinExistence type="predicted"/>